<dbReference type="RefSeq" id="XP_007706620.1">
    <property type="nucleotide sequence ID" value="XM_007708430.1"/>
</dbReference>
<keyword evidence="1" id="KW-1133">Transmembrane helix</keyword>
<dbReference type="EMBL" id="KI964538">
    <property type="protein sequence ID" value="EUC39202.1"/>
    <property type="molecule type" value="Genomic_DNA"/>
</dbReference>
<dbReference type="KEGG" id="bze:COCCADRAFT_81227"/>
<evidence type="ECO:0000313" key="2">
    <source>
        <dbReference type="EMBL" id="EUC39202.1"/>
    </source>
</evidence>
<keyword evidence="1" id="KW-0472">Membrane</keyword>
<feature type="transmembrane region" description="Helical" evidence="1">
    <location>
        <begin position="9"/>
        <end position="28"/>
    </location>
</feature>
<name>W6YIR8_COCC2</name>
<keyword evidence="1" id="KW-0812">Transmembrane</keyword>
<organism evidence="2 3">
    <name type="scientific">Cochliobolus carbonum (strain 26-R-13)</name>
    <name type="common">Maize leaf spot fungus</name>
    <name type="synonym">Bipolaris zeicola</name>
    <dbReference type="NCBI Taxonomy" id="930089"/>
    <lineage>
        <taxon>Eukaryota</taxon>
        <taxon>Fungi</taxon>
        <taxon>Dikarya</taxon>
        <taxon>Ascomycota</taxon>
        <taxon>Pezizomycotina</taxon>
        <taxon>Dothideomycetes</taxon>
        <taxon>Pleosporomycetidae</taxon>
        <taxon>Pleosporales</taxon>
        <taxon>Pleosporineae</taxon>
        <taxon>Pleosporaceae</taxon>
        <taxon>Bipolaris</taxon>
    </lineage>
</organism>
<sequence>WVQMDKKKVMLVNSGVVFFFLLRLRFILRSAGTGQQVLGRIVPWGCRLACWLMRVVQGLFFC</sequence>
<protein>
    <submittedName>
        <fullName evidence="2">Uncharacterized protein</fullName>
    </submittedName>
</protein>
<evidence type="ECO:0000313" key="3">
    <source>
        <dbReference type="Proteomes" id="UP000053841"/>
    </source>
</evidence>
<feature type="non-terminal residue" evidence="2">
    <location>
        <position position="1"/>
    </location>
</feature>
<dbReference type="AlphaFoldDB" id="W6YIR8"/>
<gene>
    <name evidence="2" type="ORF">COCCADRAFT_81227</name>
</gene>
<evidence type="ECO:0000256" key="1">
    <source>
        <dbReference type="SAM" id="Phobius"/>
    </source>
</evidence>
<proteinExistence type="predicted"/>
<dbReference type="Proteomes" id="UP000053841">
    <property type="component" value="Unassembled WGS sequence"/>
</dbReference>
<keyword evidence="3" id="KW-1185">Reference proteome</keyword>
<reference evidence="2 3" key="1">
    <citation type="journal article" date="2013" name="PLoS Genet.">
        <title>Comparative genome structure, secondary metabolite, and effector coding capacity across Cochliobolus pathogens.</title>
        <authorList>
            <person name="Condon B.J."/>
            <person name="Leng Y."/>
            <person name="Wu D."/>
            <person name="Bushley K.E."/>
            <person name="Ohm R.A."/>
            <person name="Otillar R."/>
            <person name="Martin J."/>
            <person name="Schackwitz W."/>
            <person name="Grimwood J."/>
            <person name="MohdZainudin N."/>
            <person name="Xue C."/>
            <person name="Wang R."/>
            <person name="Manning V.A."/>
            <person name="Dhillon B."/>
            <person name="Tu Z.J."/>
            <person name="Steffenson B.J."/>
            <person name="Salamov A."/>
            <person name="Sun H."/>
            <person name="Lowry S."/>
            <person name="LaButti K."/>
            <person name="Han J."/>
            <person name="Copeland A."/>
            <person name="Lindquist E."/>
            <person name="Barry K."/>
            <person name="Schmutz J."/>
            <person name="Baker S.E."/>
            <person name="Ciuffetti L.M."/>
            <person name="Grigoriev I.V."/>
            <person name="Zhong S."/>
            <person name="Turgeon B.G."/>
        </authorList>
    </citation>
    <scope>NUCLEOTIDE SEQUENCE [LARGE SCALE GENOMIC DNA]</scope>
    <source>
        <strain evidence="2 3">26-R-13</strain>
    </source>
</reference>
<dbReference type="HOGENOM" id="CLU_2910207_0_0_1"/>
<dbReference type="GeneID" id="19151131"/>
<accession>W6YIR8</accession>